<dbReference type="PANTHER" id="PTHR42748:SF7">
    <property type="entry name" value="NMRA LIKE REDOX SENSOR 1-RELATED"/>
    <property type="match status" value="1"/>
</dbReference>
<keyword evidence="2" id="KW-0521">NADP</keyword>
<dbReference type="Gene3D" id="3.90.25.10">
    <property type="entry name" value="UDP-galactose 4-epimerase, domain 1"/>
    <property type="match status" value="1"/>
</dbReference>
<name>A0A4S4MZH3_9APHY</name>
<comment type="caution">
    <text evidence="4">The sequence shown here is derived from an EMBL/GenBank/DDBJ whole genome shotgun (WGS) entry which is preliminary data.</text>
</comment>
<sequence length="304" mass="33399">MSSTQAQRTIAIIGSTGNQGFGVLTSLLSTQHPLRALAANPAKLSPHHADHPNLTVVQTDISDRDSLSAGLRGVWALFVNTLSDYTKPEGTEEALLKSIIDAAVESGVEYLVLSALPAGMPARAYISKSNAMEYAKEVGKRSNLKSIFVQMGWYMTGFSGYMKPVVNPSDGVVEFRWSTIDDKTYFPLVSALTDLGPVVKAILEDPEPWINVEIPVVGDVLTISQVADAYSRVTGQPARAISVDRIPQEIIPQWIARHKGYKEVGYFPKYVGREQEIPRMAKVLSPEMKTFQQWLKETGFDATK</sequence>
<dbReference type="InterPro" id="IPR008030">
    <property type="entry name" value="NmrA-like"/>
</dbReference>
<dbReference type="PANTHER" id="PTHR42748">
    <property type="entry name" value="NITROGEN METABOLITE REPRESSION PROTEIN NMRA FAMILY MEMBER"/>
    <property type="match status" value="1"/>
</dbReference>
<dbReference type="AlphaFoldDB" id="A0A4S4MZH3"/>
<comment type="similarity">
    <text evidence="1">Belongs to the NmrA-type oxidoreductase family.</text>
</comment>
<dbReference type="Pfam" id="PF05368">
    <property type="entry name" value="NmrA"/>
    <property type="match status" value="1"/>
</dbReference>
<dbReference type="InterPro" id="IPR051164">
    <property type="entry name" value="NmrA-like_oxidored"/>
</dbReference>
<dbReference type="EMBL" id="SGPM01000156">
    <property type="protein sequence ID" value="THH28820.1"/>
    <property type="molecule type" value="Genomic_DNA"/>
</dbReference>
<gene>
    <name evidence="4" type="ORF">EUX98_g5378</name>
</gene>
<dbReference type="Proteomes" id="UP000308730">
    <property type="component" value="Unassembled WGS sequence"/>
</dbReference>
<dbReference type="SUPFAM" id="SSF51735">
    <property type="entry name" value="NAD(P)-binding Rossmann-fold domains"/>
    <property type="match status" value="1"/>
</dbReference>
<reference evidence="4 5" key="1">
    <citation type="submission" date="2019-02" db="EMBL/GenBank/DDBJ databases">
        <title>Genome sequencing of the rare red list fungi Antrodiella citrinella (Flaviporus citrinellus).</title>
        <authorList>
            <person name="Buettner E."/>
            <person name="Kellner H."/>
        </authorList>
    </citation>
    <scope>NUCLEOTIDE SEQUENCE [LARGE SCALE GENOMIC DNA]</scope>
    <source>
        <strain evidence="4 5">DSM 108506</strain>
    </source>
</reference>
<evidence type="ECO:0000256" key="1">
    <source>
        <dbReference type="ARBA" id="ARBA00006328"/>
    </source>
</evidence>
<proteinExistence type="inferred from homology"/>
<keyword evidence="5" id="KW-1185">Reference proteome</keyword>
<evidence type="ECO:0000313" key="5">
    <source>
        <dbReference type="Proteomes" id="UP000308730"/>
    </source>
</evidence>
<dbReference type="InterPro" id="IPR036291">
    <property type="entry name" value="NAD(P)-bd_dom_sf"/>
</dbReference>
<accession>A0A4S4MZH3</accession>
<feature type="domain" description="NmrA-like" evidence="3">
    <location>
        <begin position="8"/>
        <end position="255"/>
    </location>
</feature>
<evidence type="ECO:0000256" key="2">
    <source>
        <dbReference type="ARBA" id="ARBA00022857"/>
    </source>
</evidence>
<dbReference type="Gene3D" id="3.40.50.720">
    <property type="entry name" value="NAD(P)-binding Rossmann-like Domain"/>
    <property type="match status" value="1"/>
</dbReference>
<evidence type="ECO:0000313" key="4">
    <source>
        <dbReference type="EMBL" id="THH28820.1"/>
    </source>
</evidence>
<protein>
    <recommendedName>
        <fullName evidence="3">NmrA-like domain-containing protein</fullName>
    </recommendedName>
</protein>
<evidence type="ECO:0000259" key="3">
    <source>
        <dbReference type="Pfam" id="PF05368"/>
    </source>
</evidence>
<dbReference type="OrthoDB" id="419598at2759"/>
<organism evidence="4 5">
    <name type="scientific">Antrodiella citrinella</name>
    <dbReference type="NCBI Taxonomy" id="2447956"/>
    <lineage>
        <taxon>Eukaryota</taxon>
        <taxon>Fungi</taxon>
        <taxon>Dikarya</taxon>
        <taxon>Basidiomycota</taxon>
        <taxon>Agaricomycotina</taxon>
        <taxon>Agaricomycetes</taxon>
        <taxon>Polyporales</taxon>
        <taxon>Steccherinaceae</taxon>
        <taxon>Antrodiella</taxon>
    </lineage>
</organism>